<dbReference type="GeneID" id="85018104"/>
<evidence type="ECO:0000313" key="3">
    <source>
        <dbReference type="Proteomes" id="UP000182771"/>
    </source>
</evidence>
<evidence type="ECO:0000313" key="2">
    <source>
        <dbReference type="EMBL" id="SDW01496.1"/>
    </source>
</evidence>
<sequence>MKKQIVQTLWHIASGKPQEQGEKVVYPNIREQLNAIKALMSIDGWDELDPQEDMPAPVASSCPPITSGKEATSHQQTTTIEEKKASEPQEPTEKGISEKRDAVTIVVQEQPSSQQSLQQSSAKRVPKKMSVGKMKRILRRGKLVN</sequence>
<dbReference type="OrthoDB" id="9771580at2"/>
<accession>A0A1H2Q2T8</accession>
<dbReference type="EMBL" id="FNND01000001">
    <property type="protein sequence ID" value="SDW01496.1"/>
    <property type="molecule type" value="Genomic_DNA"/>
</dbReference>
<feature type="compositionally biased region" description="Basic residues" evidence="1">
    <location>
        <begin position="133"/>
        <end position="145"/>
    </location>
</feature>
<dbReference type="AlphaFoldDB" id="A0A1H2Q2T8"/>
<feature type="region of interest" description="Disordered" evidence="1">
    <location>
        <begin position="46"/>
        <end position="145"/>
    </location>
</feature>
<feature type="compositionally biased region" description="Low complexity" evidence="1">
    <location>
        <begin position="108"/>
        <end position="121"/>
    </location>
</feature>
<evidence type="ECO:0000256" key="1">
    <source>
        <dbReference type="SAM" id="MobiDB-lite"/>
    </source>
</evidence>
<reference evidence="2 3" key="1">
    <citation type="submission" date="2016-10" db="EMBL/GenBank/DDBJ databases">
        <authorList>
            <person name="Varghese N."/>
            <person name="Submissions S."/>
        </authorList>
    </citation>
    <scope>NUCLEOTIDE SEQUENCE [LARGE SCALE GENOMIC DNA]</scope>
    <source>
        <strain evidence="2 3">DSM 11449</strain>
    </source>
</reference>
<gene>
    <name evidence="2" type="ORF">SAMN05444420_10117</name>
</gene>
<protein>
    <submittedName>
        <fullName evidence="2">Uncharacterized protein</fullName>
    </submittedName>
</protein>
<keyword evidence="3" id="KW-1185">Reference proteome</keyword>
<organism evidence="2 3">
    <name type="scientific">Capnocytophaga granulosa</name>
    <dbReference type="NCBI Taxonomy" id="45242"/>
    <lineage>
        <taxon>Bacteria</taxon>
        <taxon>Pseudomonadati</taxon>
        <taxon>Bacteroidota</taxon>
        <taxon>Flavobacteriia</taxon>
        <taxon>Flavobacteriales</taxon>
        <taxon>Flavobacteriaceae</taxon>
        <taxon>Capnocytophaga</taxon>
    </lineage>
</organism>
<dbReference type="Proteomes" id="UP000182771">
    <property type="component" value="Unassembled WGS sequence"/>
</dbReference>
<name>A0A1H2Q2T8_9FLAO</name>
<feature type="compositionally biased region" description="Polar residues" evidence="1">
    <location>
        <begin position="69"/>
        <end position="79"/>
    </location>
</feature>
<proteinExistence type="predicted"/>
<comment type="caution">
    <text evidence="2">The sequence shown here is derived from an EMBL/GenBank/DDBJ whole genome shotgun (WGS) entry which is preliminary data.</text>
</comment>
<feature type="compositionally biased region" description="Basic and acidic residues" evidence="1">
    <location>
        <begin position="80"/>
        <end position="102"/>
    </location>
</feature>
<dbReference type="RefSeq" id="WP_016419351.1">
    <property type="nucleotide sequence ID" value="NZ_FNND01000001.1"/>
</dbReference>